<sequence>MSKVEFTISTSELTENKTIIINKNFQEMKNSISEISQNTQVELTNFQIDFLKLEIPMEEFDVPFEEIGIKWENLTEHPTIKNQFVLKVETWHYAKNFSIYFGRKSIVLRFSLPYLLYGHNYCATVLEDFYKVKTLIKDLIGIDITFSEIKELEFGAYEKINVDAKDYIDSIVGIRNYELEKSTKGFKMFGDIKRSFHYKTYDAVANAKAKKTFTLGNYPKEGLIKHEIKLTNTVPYFDSIFYLDLYEPLCSYWDELKEDLISSRKALILKKENPVLLYNTDLIHILYAGLKQYESGAASENVVRSLFDLIENSGLTPSQKSKRRKAINLLEYQYNQKF</sequence>
<dbReference type="RefSeq" id="WP_338613326.1">
    <property type="nucleotide sequence ID" value="NZ_AP029022.1"/>
</dbReference>
<proteinExistence type="predicted"/>
<evidence type="ECO:0000313" key="1">
    <source>
        <dbReference type="EMBL" id="BEV05932.1"/>
    </source>
</evidence>
<keyword evidence="2" id="KW-1185">Reference proteome</keyword>
<gene>
    <name evidence="1" type="ORF">CRDW_33060</name>
</gene>
<name>A0ABM8KA63_9FLAO</name>
<organism evidence="1 2">
    <name type="scientific">Chryseobacterium gambrini</name>
    <dbReference type="NCBI Taxonomy" id="373672"/>
    <lineage>
        <taxon>Bacteria</taxon>
        <taxon>Pseudomonadati</taxon>
        <taxon>Bacteroidota</taxon>
        <taxon>Flavobacteriia</taxon>
        <taxon>Flavobacteriales</taxon>
        <taxon>Weeksellaceae</taxon>
        <taxon>Chryseobacterium group</taxon>
        <taxon>Chryseobacterium</taxon>
    </lineage>
</organism>
<evidence type="ECO:0000313" key="2">
    <source>
        <dbReference type="Proteomes" id="UP001380186"/>
    </source>
</evidence>
<evidence type="ECO:0008006" key="3">
    <source>
        <dbReference type="Google" id="ProtNLM"/>
    </source>
</evidence>
<dbReference type="EMBL" id="AP029022">
    <property type="protein sequence ID" value="BEV05932.1"/>
    <property type="molecule type" value="Genomic_DNA"/>
</dbReference>
<reference evidence="1 2" key="1">
    <citation type="journal article" date="2020" name="Microbes Environ.">
        <title>Synthetic bacterial community of duckweed: a simple and stable system to study plant-microbe interactions.</title>
        <authorList>
            <person name="Ishizawa H."/>
            <person name="Tada M."/>
            <person name="Kuroda M."/>
            <person name="Inoue D."/>
            <person name="Futamata H."/>
            <person name="Ike M."/>
        </authorList>
    </citation>
    <scope>NUCLEOTIDE SEQUENCE [LARGE SCALE GENOMIC DNA]</scope>
    <source>
        <strain evidence="1 2">DW100</strain>
    </source>
</reference>
<dbReference type="Proteomes" id="UP001380186">
    <property type="component" value="Chromosome"/>
</dbReference>
<protein>
    <recommendedName>
        <fullName evidence="3">Replication initiation factor</fullName>
    </recommendedName>
</protein>
<accession>A0ABM8KA63</accession>